<keyword evidence="6" id="KW-0460">Magnesium</keyword>
<dbReference type="Proteomes" id="UP000663801">
    <property type="component" value="Unassembled WGS sequence"/>
</dbReference>
<dbReference type="Pfam" id="PF01544">
    <property type="entry name" value="CorA"/>
    <property type="match status" value="1"/>
</dbReference>
<evidence type="ECO:0000256" key="5">
    <source>
        <dbReference type="ARBA" id="ARBA00022692"/>
    </source>
</evidence>
<feature type="transmembrane region" description="Helical" evidence="13">
    <location>
        <begin position="350"/>
        <end position="370"/>
    </location>
</feature>
<dbReference type="Gene3D" id="1.20.58.340">
    <property type="entry name" value="Magnesium transport protein CorA, transmembrane region"/>
    <property type="match status" value="2"/>
</dbReference>
<feature type="region of interest" description="Disordered" evidence="12">
    <location>
        <begin position="1"/>
        <end position="33"/>
    </location>
</feature>
<dbReference type="PANTHER" id="PTHR46494">
    <property type="entry name" value="CORA FAMILY METAL ION TRANSPORTER (EUROFUNG)"/>
    <property type="match status" value="1"/>
</dbReference>
<feature type="compositionally biased region" description="Low complexity" evidence="12">
    <location>
        <begin position="1"/>
        <end position="11"/>
    </location>
</feature>
<evidence type="ECO:0000313" key="15">
    <source>
        <dbReference type="Proteomes" id="UP000663801"/>
    </source>
</evidence>
<comment type="caution">
    <text evidence="14">The sequence shown here is derived from an EMBL/GenBank/DDBJ whole genome shotgun (WGS) entry which is preliminary data.</text>
</comment>
<evidence type="ECO:0000256" key="3">
    <source>
        <dbReference type="ARBA" id="ARBA00022448"/>
    </source>
</evidence>
<dbReference type="CDD" id="cd12830">
    <property type="entry name" value="MtCorA-like"/>
    <property type="match status" value="1"/>
</dbReference>
<keyword evidence="7 13" id="KW-1133">Transmembrane helix</keyword>
<keyword evidence="3" id="KW-0813">Transport</keyword>
<comment type="function">
    <text evidence="11">Mediates influx of magnesium ions. Alternates between open and closed states. Activated by low cytoplasmic Mg(2+) levels. Inactive when cytoplasmic Mg(2+) levels are high.</text>
</comment>
<dbReference type="InterPro" id="IPR045863">
    <property type="entry name" value="CorA_TM1_TM2"/>
</dbReference>
<dbReference type="EMBL" id="JAERWL010000002">
    <property type="protein sequence ID" value="MBM9474983.1"/>
    <property type="molecule type" value="Genomic_DNA"/>
</dbReference>
<evidence type="ECO:0000256" key="8">
    <source>
        <dbReference type="ARBA" id="ARBA00023065"/>
    </source>
</evidence>
<evidence type="ECO:0000313" key="14">
    <source>
        <dbReference type="EMBL" id="MBM9474983.1"/>
    </source>
</evidence>
<evidence type="ECO:0000256" key="13">
    <source>
        <dbReference type="SAM" id="Phobius"/>
    </source>
</evidence>
<keyword evidence="9 13" id="KW-0472">Membrane</keyword>
<evidence type="ECO:0000256" key="7">
    <source>
        <dbReference type="ARBA" id="ARBA00022989"/>
    </source>
</evidence>
<comment type="subcellular location">
    <subcellularLocation>
        <location evidence="1">Cell membrane</location>
        <topology evidence="1">Multi-pass membrane protein</topology>
    </subcellularLocation>
</comment>
<dbReference type="SUPFAM" id="SSF144083">
    <property type="entry name" value="Magnesium transport protein CorA, transmembrane region"/>
    <property type="match status" value="1"/>
</dbReference>
<comment type="similarity">
    <text evidence="2">Belongs to the CorA metal ion transporter (MIT) (TC 1.A.35) family.</text>
</comment>
<evidence type="ECO:0000256" key="9">
    <source>
        <dbReference type="ARBA" id="ARBA00023136"/>
    </source>
</evidence>
<evidence type="ECO:0000256" key="1">
    <source>
        <dbReference type="ARBA" id="ARBA00004651"/>
    </source>
</evidence>
<dbReference type="InterPro" id="IPR002523">
    <property type="entry name" value="MgTranspt_CorA/ZnTranspt_ZntB"/>
</dbReference>
<evidence type="ECO:0000256" key="10">
    <source>
        <dbReference type="ARBA" id="ARBA00034269"/>
    </source>
</evidence>
<evidence type="ECO:0000256" key="12">
    <source>
        <dbReference type="SAM" id="MobiDB-lite"/>
    </source>
</evidence>
<reference evidence="14" key="1">
    <citation type="submission" date="2021-01" db="EMBL/GenBank/DDBJ databases">
        <title>KCTC 19127 draft genome.</title>
        <authorList>
            <person name="An D."/>
        </authorList>
    </citation>
    <scope>NUCLEOTIDE SEQUENCE</scope>
    <source>
        <strain evidence="14">KCTC 19127</strain>
    </source>
</reference>
<dbReference type="Gene3D" id="3.30.460.20">
    <property type="entry name" value="CorA soluble domain-like"/>
    <property type="match status" value="1"/>
</dbReference>
<dbReference type="GO" id="GO:0005886">
    <property type="term" value="C:plasma membrane"/>
    <property type="evidence" value="ECO:0007669"/>
    <property type="project" value="UniProtKB-SubCell"/>
</dbReference>
<dbReference type="RefSeq" id="WP_205255144.1">
    <property type="nucleotide sequence ID" value="NZ_BAAAPV010000001.1"/>
</dbReference>
<name>A0A938YL15_9ACTN</name>
<protein>
    <submittedName>
        <fullName evidence="14">Magnesium and cobalt transport protein CorA</fullName>
    </submittedName>
</protein>
<evidence type="ECO:0000256" key="4">
    <source>
        <dbReference type="ARBA" id="ARBA00022475"/>
    </source>
</evidence>
<dbReference type="GO" id="GO:0015095">
    <property type="term" value="F:magnesium ion transmembrane transporter activity"/>
    <property type="evidence" value="ECO:0007669"/>
    <property type="project" value="TreeGrafter"/>
</dbReference>
<keyword evidence="8" id="KW-0406">Ion transport</keyword>
<keyword evidence="5 13" id="KW-0812">Transmembrane</keyword>
<comment type="catalytic activity">
    <reaction evidence="10">
        <text>Mg(2+)(in) = Mg(2+)(out)</text>
        <dbReference type="Rhea" id="RHEA:29827"/>
        <dbReference type="ChEBI" id="CHEBI:18420"/>
    </reaction>
</comment>
<dbReference type="PANTHER" id="PTHR46494:SF1">
    <property type="entry name" value="CORA FAMILY METAL ION TRANSPORTER (EUROFUNG)"/>
    <property type="match status" value="1"/>
</dbReference>
<dbReference type="AlphaFoldDB" id="A0A938YL15"/>
<evidence type="ECO:0000256" key="11">
    <source>
        <dbReference type="ARBA" id="ARBA00045497"/>
    </source>
</evidence>
<dbReference type="GO" id="GO:0000287">
    <property type="term" value="F:magnesium ion binding"/>
    <property type="evidence" value="ECO:0007669"/>
    <property type="project" value="TreeGrafter"/>
</dbReference>
<accession>A0A938YL15</accession>
<feature type="transmembrane region" description="Helical" evidence="13">
    <location>
        <begin position="319"/>
        <end position="338"/>
    </location>
</feature>
<dbReference type="GO" id="GO:0050897">
    <property type="term" value="F:cobalt ion binding"/>
    <property type="evidence" value="ECO:0007669"/>
    <property type="project" value="TreeGrafter"/>
</dbReference>
<gene>
    <name evidence="14" type="ORF">JL107_00860</name>
</gene>
<dbReference type="SUPFAM" id="SSF143865">
    <property type="entry name" value="CorA soluble domain-like"/>
    <property type="match status" value="1"/>
</dbReference>
<dbReference type="FunFam" id="1.20.58.340:FF:000004">
    <property type="entry name" value="Magnesium transport protein CorA"/>
    <property type="match status" value="1"/>
</dbReference>
<sequence length="376" mass="41721">MPVLPSLPLRSVRSRRAGRHPGPATETPHGLTRRTAPGLPCLVDCAAYVDGVRVPGCHDPADALALVREQGKGFVWVGLHEPDEVDMRQISGLFGLHELSVEDAVHAYQRPKLDRYRSHLFLVLKTVRFVEHARADQIDAVGGSVEIVQTGEIMMFIGADFIITVRHGAHSGLAELRQRLESDPEHLALGPSAVAHDIADRIVDNYVTVVEHVEEDMDAIETAVFSPRTTMSVERIYSFKREIQELRRAVTPLAAPLRFLAHTPHDLVAPGIAQYFLDVEDHLAHVAERVYSFDELLTSLINALMAQVATRQNEDMRKISAWAAIALVPTAIAGIYGMNFEYMPELGWTFGYPMAIGLMVLVCAGLHRALRRKGWL</sequence>
<proteinExistence type="inferred from homology"/>
<organism evidence="14 15">
    <name type="scientific">Nakamurella flavida</name>
    <dbReference type="NCBI Taxonomy" id="363630"/>
    <lineage>
        <taxon>Bacteria</taxon>
        <taxon>Bacillati</taxon>
        <taxon>Actinomycetota</taxon>
        <taxon>Actinomycetes</taxon>
        <taxon>Nakamurellales</taxon>
        <taxon>Nakamurellaceae</taxon>
        <taxon>Nakamurella</taxon>
    </lineage>
</organism>
<keyword evidence="4" id="KW-1003">Cell membrane</keyword>
<keyword evidence="15" id="KW-1185">Reference proteome</keyword>
<evidence type="ECO:0000256" key="2">
    <source>
        <dbReference type="ARBA" id="ARBA00009765"/>
    </source>
</evidence>
<evidence type="ECO:0000256" key="6">
    <source>
        <dbReference type="ARBA" id="ARBA00022842"/>
    </source>
</evidence>
<dbReference type="InterPro" id="IPR045861">
    <property type="entry name" value="CorA_cytoplasmic_dom"/>
</dbReference>
<dbReference type="GO" id="GO:0015087">
    <property type="term" value="F:cobalt ion transmembrane transporter activity"/>
    <property type="evidence" value="ECO:0007669"/>
    <property type="project" value="TreeGrafter"/>
</dbReference>